<dbReference type="AlphaFoldDB" id="A0A8X6GZ69"/>
<keyword evidence="3" id="KW-1185">Reference proteome</keyword>
<reference evidence="2" key="1">
    <citation type="submission" date="2020-07" db="EMBL/GenBank/DDBJ databases">
        <title>Multicomponent nature underlies the extraordinary mechanical properties of spider dragline silk.</title>
        <authorList>
            <person name="Kono N."/>
            <person name="Nakamura H."/>
            <person name="Mori M."/>
            <person name="Yoshida Y."/>
            <person name="Ohtoshi R."/>
            <person name="Malay A.D."/>
            <person name="Moran D.A.P."/>
            <person name="Tomita M."/>
            <person name="Numata K."/>
            <person name="Arakawa K."/>
        </authorList>
    </citation>
    <scope>NUCLEOTIDE SEQUENCE</scope>
</reference>
<comment type="caution">
    <text evidence="2">The sequence shown here is derived from an EMBL/GenBank/DDBJ whole genome shotgun (WGS) entry which is preliminary data.</text>
</comment>
<dbReference type="Proteomes" id="UP000887116">
    <property type="component" value="Unassembled WGS sequence"/>
</dbReference>
<proteinExistence type="predicted"/>
<evidence type="ECO:0000313" key="3">
    <source>
        <dbReference type="Proteomes" id="UP000887116"/>
    </source>
</evidence>
<evidence type="ECO:0000313" key="2">
    <source>
        <dbReference type="EMBL" id="GFR14038.1"/>
    </source>
</evidence>
<gene>
    <name evidence="2" type="ORF">TNCT_293461</name>
</gene>
<dbReference type="OrthoDB" id="6428604at2759"/>
<organism evidence="2 3">
    <name type="scientific">Trichonephila clavata</name>
    <name type="common">Joro spider</name>
    <name type="synonym">Nephila clavata</name>
    <dbReference type="NCBI Taxonomy" id="2740835"/>
    <lineage>
        <taxon>Eukaryota</taxon>
        <taxon>Metazoa</taxon>
        <taxon>Ecdysozoa</taxon>
        <taxon>Arthropoda</taxon>
        <taxon>Chelicerata</taxon>
        <taxon>Arachnida</taxon>
        <taxon>Araneae</taxon>
        <taxon>Araneomorphae</taxon>
        <taxon>Entelegynae</taxon>
        <taxon>Araneoidea</taxon>
        <taxon>Nephilidae</taxon>
        <taxon>Trichonephila</taxon>
    </lineage>
</organism>
<protein>
    <submittedName>
        <fullName evidence="2">Uncharacterized protein</fullName>
    </submittedName>
</protein>
<feature type="compositionally biased region" description="Low complexity" evidence="1">
    <location>
        <begin position="1"/>
        <end position="10"/>
    </location>
</feature>
<dbReference type="EMBL" id="BMAO01036923">
    <property type="protein sequence ID" value="GFR14038.1"/>
    <property type="molecule type" value="Genomic_DNA"/>
</dbReference>
<accession>A0A8X6GZ69</accession>
<feature type="region of interest" description="Disordered" evidence="1">
    <location>
        <begin position="1"/>
        <end position="26"/>
    </location>
</feature>
<sequence>MDSPITGWGTPSPPTPSPHFSGRRSFADASPCSIHPSVLGGRAALVIPLRNICSTPPVPFLREVCHRKSSVMCVRLSSASSCSKRRASGVENSTEGRFWTGLIIGSHQHAFFSVLATAKPPL</sequence>
<name>A0A8X6GZ69_TRICU</name>
<evidence type="ECO:0000256" key="1">
    <source>
        <dbReference type="SAM" id="MobiDB-lite"/>
    </source>
</evidence>